<dbReference type="Pfam" id="PF12802">
    <property type="entry name" value="MarR_2"/>
    <property type="match status" value="1"/>
</dbReference>
<evidence type="ECO:0000259" key="1">
    <source>
        <dbReference type="PROSITE" id="PS50995"/>
    </source>
</evidence>
<accession>A0A5D0NLV1</accession>
<dbReference type="PANTHER" id="PTHR33164:SF99">
    <property type="entry name" value="MARR FAMILY REGULATORY PROTEIN"/>
    <property type="match status" value="1"/>
</dbReference>
<dbReference type="GO" id="GO:0003700">
    <property type="term" value="F:DNA-binding transcription factor activity"/>
    <property type="evidence" value="ECO:0007669"/>
    <property type="project" value="InterPro"/>
</dbReference>
<name>A0A5D0NLV1_9ACTN</name>
<protein>
    <submittedName>
        <fullName evidence="2">MarR family transcriptional regulator</fullName>
    </submittedName>
</protein>
<dbReference type="PROSITE" id="PS50995">
    <property type="entry name" value="HTH_MARR_2"/>
    <property type="match status" value="1"/>
</dbReference>
<dbReference type="InterPro" id="IPR036390">
    <property type="entry name" value="WH_DNA-bd_sf"/>
</dbReference>
<dbReference type="STRING" id="1220554.GCA_001552135_05793"/>
<dbReference type="SMART" id="SM00347">
    <property type="entry name" value="HTH_MARR"/>
    <property type="match status" value="1"/>
</dbReference>
<sequence>MTTEPARATEDQLTAWRALYRADSLLFAHLNNLLRDKAGMTYFEREVLEALERAGGRLRMAALAEELMISRSGATRLVTKLEGKDGWVRRSLSASDRRATWAELAPAGRRALEESRPVVDAVVATYFADHVSPADLRRVADALNRLADANPGTSDFDCGL</sequence>
<dbReference type="InterPro" id="IPR036388">
    <property type="entry name" value="WH-like_DNA-bd_sf"/>
</dbReference>
<comment type="caution">
    <text evidence="2">The sequence shown here is derived from an EMBL/GenBank/DDBJ whole genome shotgun (WGS) entry which is preliminary data.</text>
</comment>
<feature type="domain" description="HTH marR-type" evidence="1">
    <location>
        <begin position="12"/>
        <end position="148"/>
    </location>
</feature>
<organism evidence="2 3">
    <name type="scientific">Actinomadura chibensis</name>
    <dbReference type="NCBI Taxonomy" id="392828"/>
    <lineage>
        <taxon>Bacteria</taxon>
        <taxon>Bacillati</taxon>
        <taxon>Actinomycetota</taxon>
        <taxon>Actinomycetes</taxon>
        <taxon>Streptosporangiales</taxon>
        <taxon>Thermomonosporaceae</taxon>
        <taxon>Actinomadura</taxon>
    </lineage>
</organism>
<proteinExistence type="predicted"/>
<dbReference type="PANTHER" id="PTHR33164">
    <property type="entry name" value="TRANSCRIPTIONAL REGULATOR, MARR FAMILY"/>
    <property type="match status" value="1"/>
</dbReference>
<keyword evidence="3" id="KW-1185">Reference proteome</keyword>
<dbReference type="EMBL" id="VSFG01000003">
    <property type="protein sequence ID" value="TYB45447.1"/>
    <property type="molecule type" value="Genomic_DNA"/>
</dbReference>
<evidence type="ECO:0000313" key="3">
    <source>
        <dbReference type="Proteomes" id="UP000323380"/>
    </source>
</evidence>
<dbReference type="Proteomes" id="UP000323380">
    <property type="component" value="Unassembled WGS sequence"/>
</dbReference>
<gene>
    <name evidence="2" type="ORF">FXF69_18595</name>
</gene>
<reference evidence="2 3" key="1">
    <citation type="submission" date="2019-08" db="EMBL/GenBank/DDBJ databases">
        <title>Actinomadura sp. nov. CYP1-5 isolated from mountain soil.</title>
        <authorList>
            <person name="Songsumanus A."/>
            <person name="Kuncharoen N."/>
            <person name="Kudo T."/>
            <person name="Yuki M."/>
            <person name="Igarashi Y."/>
            <person name="Tanasupawat S."/>
        </authorList>
    </citation>
    <scope>NUCLEOTIDE SEQUENCE [LARGE SCALE GENOMIC DNA]</scope>
    <source>
        <strain evidence="2 3">JCM 14158</strain>
    </source>
</reference>
<dbReference type="RefSeq" id="WP_067898272.1">
    <property type="nucleotide sequence ID" value="NZ_VSFG01000003.1"/>
</dbReference>
<dbReference type="Gene3D" id="1.10.10.10">
    <property type="entry name" value="Winged helix-like DNA-binding domain superfamily/Winged helix DNA-binding domain"/>
    <property type="match status" value="1"/>
</dbReference>
<dbReference type="GO" id="GO:0006950">
    <property type="term" value="P:response to stress"/>
    <property type="evidence" value="ECO:0007669"/>
    <property type="project" value="TreeGrafter"/>
</dbReference>
<dbReference type="AlphaFoldDB" id="A0A5D0NLV1"/>
<dbReference type="InterPro" id="IPR039422">
    <property type="entry name" value="MarR/SlyA-like"/>
</dbReference>
<dbReference type="InterPro" id="IPR000835">
    <property type="entry name" value="HTH_MarR-typ"/>
</dbReference>
<dbReference type="SUPFAM" id="SSF46785">
    <property type="entry name" value="Winged helix' DNA-binding domain"/>
    <property type="match status" value="1"/>
</dbReference>
<evidence type="ECO:0000313" key="2">
    <source>
        <dbReference type="EMBL" id="TYB45447.1"/>
    </source>
</evidence>